<evidence type="ECO:0000256" key="1">
    <source>
        <dbReference type="ARBA" id="ARBA00022801"/>
    </source>
</evidence>
<dbReference type="AlphaFoldDB" id="B9KYI6"/>
<dbReference type="InterPro" id="IPR036461">
    <property type="entry name" value="Urease_betasu_sf"/>
</dbReference>
<protein>
    <submittedName>
        <fullName evidence="3">Urease, beta subunit</fullName>
    </submittedName>
</protein>
<dbReference type="RefSeq" id="WP_012641936.1">
    <property type="nucleotide sequence ID" value="NC_011959.1"/>
</dbReference>
<dbReference type="STRING" id="309801.trd_0532"/>
<proteinExistence type="predicted"/>
<evidence type="ECO:0000313" key="4">
    <source>
        <dbReference type="Proteomes" id="UP000000447"/>
    </source>
</evidence>
<dbReference type="PANTHER" id="PTHR33569">
    <property type="entry name" value="UREASE"/>
    <property type="match status" value="1"/>
</dbReference>
<dbReference type="Proteomes" id="UP000000447">
    <property type="component" value="Chromosome"/>
</dbReference>
<evidence type="ECO:0000256" key="2">
    <source>
        <dbReference type="ARBA" id="ARBA00047778"/>
    </source>
</evidence>
<organism evidence="3 4">
    <name type="scientific">Thermomicrobium roseum (strain ATCC 27502 / DSM 5159 / P-2)</name>
    <dbReference type="NCBI Taxonomy" id="309801"/>
    <lineage>
        <taxon>Bacteria</taxon>
        <taxon>Pseudomonadati</taxon>
        <taxon>Thermomicrobiota</taxon>
        <taxon>Thermomicrobia</taxon>
        <taxon>Thermomicrobiales</taxon>
        <taxon>Thermomicrobiaceae</taxon>
        <taxon>Thermomicrobium</taxon>
    </lineage>
</organism>
<keyword evidence="1" id="KW-0378">Hydrolase</keyword>
<dbReference type="CDD" id="cd00407">
    <property type="entry name" value="Urease_beta"/>
    <property type="match status" value="1"/>
</dbReference>
<accession>B9KYI6</accession>
<gene>
    <name evidence="3" type="primary">ureB</name>
    <name evidence="3" type="ordered locus">trd_0532</name>
</gene>
<dbReference type="InterPro" id="IPR050069">
    <property type="entry name" value="Urease_subunit"/>
</dbReference>
<name>B9KYI6_THERP</name>
<evidence type="ECO:0000313" key="3">
    <source>
        <dbReference type="EMBL" id="ACM05631.1"/>
    </source>
</evidence>
<dbReference type="HOGENOM" id="CLU_129707_2_1_0"/>
<dbReference type="OrthoDB" id="9797217at2"/>
<dbReference type="GO" id="GO:0035550">
    <property type="term" value="C:urease complex"/>
    <property type="evidence" value="ECO:0007669"/>
    <property type="project" value="InterPro"/>
</dbReference>
<dbReference type="EMBL" id="CP001275">
    <property type="protein sequence ID" value="ACM05631.1"/>
    <property type="molecule type" value="Genomic_DNA"/>
</dbReference>
<dbReference type="SUPFAM" id="SSF51278">
    <property type="entry name" value="Urease, beta-subunit"/>
    <property type="match status" value="1"/>
</dbReference>
<dbReference type="PANTHER" id="PTHR33569:SF1">
    <property type="entry name" value="UREASE"/>
    <property type="match status" value="1"/>
</dbReference>
<dbReference type="eggNOG" id="COG0832">
    <property type="taxonomic scope" value="Bacteria"/>
</dbReference>
<reference evidence="3 4" key="1">
    <citation type="journal article" date="2009" name="PLoS ONE">
        <title>Complete genome sequence of the aerobic CO-oxidizing thermophile Thermomicrobium roseum.</title>
        <authorList>
            <person name="Wu D."/>
            <person name="Raymond J."/>
            <person name="Wu M."/>
            <person name="Chatterji S."/>
            <person name="Ren Q."/>
            <person name="Graham J.E."/>
            <person name="Bryant D.A."/>
            <person name="Robb F."/>
            <person name="Colman A."/>
            <person name="Tallon L.J."/>
            <person name="Badger J.H."/>
            <person name="Madupu R."/>
            <person name="Ward N.L."/>
            <person name="Eisen J.A."/>
        </authorList>
    </citation>
    <scope>NUCLEOTIDE SEQUENCE [LARGE SCALE GENOMIC DNA]</scope>
    <source>
        <strain evidence="4">ATCC 27502 / DSM 5159 / P-2</strain>
    </source>
</reference>
<comment type="catalytic activity">
    <reaction evidence="2">
        <text>urea + 2 H2O + H(+) = hydrogencarbonate + 2 NH4(+)</text>
        <dbReference type="Rhea" id="RHEA:20557"/>
        <dbReference type="ChEBI" id="CHEBI:15377"/>
        <dbReference type="ChEBI" id="CHEBI:15378"/>
        <dbReference type="ChEBI" id="CHEBI:16199"/>
        <dbReference type="ChEBI" id="CHEBI:17544"/>
        <dbReference type="ChEBI" id="CHEBI:28938"/>
        <dbReference type="EC" id="3.5.1.5"/>
    </reaction>
</comment>
<dbReference type="KEGG" id="tro:trd_0532"/>
<keyword evidence="4" id="KW-1185">Reference proteome</keyword>
<sequence>MSEHPVPPGGIIPGPDPIEIDARLPVTRLRITNRGTVPIHLTAHFHVFEANPALCFDRRKGFGMRPDLPVGWAVRIEPGQTVELPVVPIGGQRIVRGFHGLVDGPLDAIDLEALIERMIARGFCHEPEE</sequence>
<dbReference type="Pfam" id="PF00699">
    <property type="entry name" value="Urease_beta"/>
    <property type="match status" value="1"/>
</dbReference>
<dbReference type="GO" id="GO:0009039">
    <property type="term" value="F:urease activity"/>
    <property type="evidence" value="ECO:0007669"/>
    <property type="project" value="UniProtKB-EC"/>
</dbReference>
<dbReference type="GO" id="GO:0043419">
    <property type="term" value="P:urea catabolic process"/>
    <property type="evidence" value="ECO:0007669"/>
    <property type="project" value="InterPro"/>
</dbReference>
<dbReference type="Gene3D" id="2.10.150.10">
    <property type="entry name" value="Urease, beta subunit"/>
    <property type="match status" value="1"/>
</dbReference>
<dbReference type="InterPro" id="IPR002019">
    <property type="entry name" value="Urease_beta-like"/>
</dbReference>